<evidence type="ECO:0000313" key="3">
    <source>
        <dbReference type="Proteomes" id="UP001222027"/>
    </source>
</evidence>
<reference evidence="2 3" key="1">
    <citation type="submission" date="2022-12" db="EMBL/GenBank/DDBJ databases">
        <title>Chromosome-scale assembly of the Ensete ventricosum genome.</title>
        <authorList>
            <person name="Dussert Y."/>
            <person name="Stocks J."/>
            <person name="Wendawek A."/>
            <person name="Woldeyes F."/>
            <person name="Nichols R.A."/>
            <person name="Borrell J.S."/>
        </authorList>
    </citation>
    <scope>NUCLEOTIDE SEQUENCE [LARGE SCALE GENOMIC DNA]</scope>
    <source>
        <strain evidence="3">cv. Maze</strain>
        <tissue evidence="2">Seeds</tissue>
    </source>
</reference>
<dbReference type="PANTHER" id="PTHR12112">
    <property type="entry name" value="BNIP - RELATED"/>
    <property type="match status" value="1"/>
</dbReference>
<name>A0AAV8R6T7_ENSVE</name>
<evidence type="ECO:0000256" key="1">
    <source>
        <dbReference type="SAM" id="MobiDB-lite"/>
    </source>
</evidence>
<proteinExistence type="predicted"/>
<protein>
    <submittedName>
        <fullName evidence="2">Uncharacterized protein</fullName>
    </submittedName>
</protein>
<gene>
    <name evidence="2" type="ORF">OPV22_012102</name>
</gene>
<dbReference type="InterPro" id="IPR038763">
    <property type="entry name" value="DHH_sf"/>
</dbReference>
<sequence length="552" mass="61087">MKSQKRGAASRGEPVPDLTDFMNDWFFGSVNVERRAYDLGGGRAKKEEDARGGAKKHTSRLTQEWLDEARKVVAGSPSRPGSPTRFLGSPRFAAAAEATESSPLLDRRDPLSRSARRHRSFEGISDEILRRSSSGVSRTTSSESLLPPSETQSVATGVPCHPASDGGERPPPPQSLPPKQPYHRTSRFREETPSERLSIAATSRRTFRSRSPAPPPAEAAEDAAQRQSLLSPPRNLVERAYQRSASSITCSLETLTGKEKEKGSDRRRAISSSLKACNRLPELAPPENMKQINAFLRRQRKMIGRISRGETSAKAKIILSGSPNSTTSSMVAAVCYAWLLWNSGEKEVVVVPVENMERRRMTKHKQAAWLFYHVGIDASALLFADEVDLENLLMAKQLAMLVIGQDVLKTNNEVGSLCTILTDNYCEEAYDLLQNPNLKKLLLAGILLDTQNLDAAAQFVTKRDAEAVRLLSVGFASNYRQDFFSQLMQENKENLFLEALKNNYGMLSCETKERSPPVLAPIPVPPPVKAPETNSRGKNKFFLAKWFGFGSK</sequence>
<dbReference type="SUPFAM" id="SSF64182">
    <property type="entry name" value="DHH phosphoesterases"/>
    <property type="match status" value="1"/>
</dbReference>
<feature type="region of interest" description="Disordered" evidence="1">
    <location>
        <begin position="37"/>
        <end position="233"/>
    </location>
</feature>
<evidence type="ECO:0000313" key="2">
    <source>
        <dbReference type="EMBL" id="KAJ8490381.1"/>
    </source>
</evidence>
<dbReference type="Proteomes" id="UP001222027">
    <property type="component" value="Unassembled WGS sequence"/>
</dbReference>
<dbReference type="Gene3D" id="3.90.1640.10">
    <property type="entry name" value="inorganic pyrophosphatase (n-terminal core)"/>
    <property type="match status" value="2"/>
</dbReference>
<dbReference type="EMBL" id="JAQQAF010000004">
    <property type="protein sequence ID" value="KAJ8490381.1"/>
    <property type="molecule type" value="Genomic_DNA"/>
</dbReference>
<feature type="compositionally biased region" description="Pro residues" evidence="1">
    <location>
        <begin position="169"/>
        <end position="180"/>
    </location>
</feature>
<keyword evidence="3" id="KW-1185">Reference proteome</keyword>
<dbReference type="PANTHER" id="PTHR12112:SF39">
    <property type="entry name" value="EG:152A3.5 PROTEIN (FBGN0003116_PN PROTEIN)"/>
    <property type="match status" value="1"/>
</dbReference>
<organism evidence="2 3">
    <name type="scientific">Ensete ventricosum</name>
    <name type="common">Abyssinian banana</name>
    <name type="synonym">Musa ensete</name>
    <dbReference type="NCBI Taxonomy" id="4639"/>
    <lineage>
        <taxon>Eukaryota</taxon>
        <taxon>Viridiplantae</taxon>
        <taxon>Streptophyta</taxon>
        <taxon>Embryophyta</taxon>
        <taxon>Tracheophyta</taxon>
        <taxon>Spermatophyta</taxon>
        <taxon>Magnoliopsida</taxon>
        <taxon>Liliopsida</taxon>
        <taxon>Zingiberales</taxon>
        <taxon>Musaceae</taxon>
        <taxon>Ensete</taxon>
    </lineage>
</organism>
<dbReference type="GO" id="GO:0004309">
    <property type="term" value="F:exopolyphosphatase activity"/>
    <property type="evidence" value="ECO:0007669"/>
    <property type="project" value="TreeGrafter"/>
</dbReference>
<dbReference type="GO" id="GO:0005737">
    <property type="term" value="C:cytoplasm"/>
    <property type="evidence" value="ECO:0007669"/>
    <property type="project" value="TreeGrafter"/>
</dbReference>
<comment type="caution">
    <text evidence="2">The sequence shown here is derived from an EMBL/GenBank/DDBJ whole genome shotgun (WGS) entry which is preliminary data.</text>
</comment>
<accession>A0AAV8R6T7</accession>
<feature type="compositionally biased region" description="Low complexity" evidence="1">
    <location>
        <begin position="131"/>
        <end position="144"/>
    </location>
</feature>
<dbReference type="AlphaFoldDB" id="A0AAV8R6T7"/>
<feature type="region of interest" description="Disordered" evidence="1">
    <location>
        <begin position="1"/>
        <end position="21"/>
    </location>
</feature>